<evidence type="ECO:0000256" key="2">
    <source>
        <dbReference type="ARBA" id="ARBA00022771"/>
    </source>
</evidence>
<feature type="short sequence motif" description="DGA/G" evidence="8">
    <location>
        <begin position="983"/>
        <end position="985"/>
    </location>
</feature>
<evidence type="ECO:0000256" key="3">
    <source>
        <dbReference type="ARBA" id="ARBA00022801"/>
    </source>
</evidence>
<dbReference type="PANTHER" id="PTHR24185:SF1">
    <property type="entry name" value="CALCIUM-INDEPENDENT PHOSPHOLIPASE A2-GAMMA"/>
    <property type="match status" value="1"/>
</dbReference>
<feature type="short sequence motif" description="GXGXXG" evidence="8">
    <location>
        <begin position="790"/>
        <end position="795"/>
    </location>
</feature>
<dbReference type="Gene3D" id="3.40.1090.10">
    <property type="entry name" value="Cytosolic phospholipase A2 catalytic domain"/>
    <property type="match status" value="1"/>
</dbReference>
<evidence type="ECO:0000256" key="6">
    <source>
        <dbReference type="ARBA" id="ARBA00023098"/>
    </source>
</evidence>
<keyword evidence="2 7" id="KW-0863">Zinc-finger</keyword>
<dbReference type="InterPro" id="IPR001841">
    <property type="entry name" value="Znf_RING"/>
</dbReference>
<keyword evidence="13" id="KW-1185">Reference proteome</keyword>
<name>A0A8H3VR36_VENIN</name>
<feature type="active site" description="Nucleophile" evidence="8">
    <location>
        <position position="826"/>
    </location>
</feature>
<feature type="active site" description="Proton acceptor" evidence="8">
    <location>
        <position position="983"/>
    </location>
</feature>
<comment type="caution">
    <text evidence="12">The sequence shown here is derived from an EMBL/GenBank/DDBJ whole genome shotgun (WGS) entry which is preliminary data.</text>
</comment>
<feature type="region of interest" description="Disordered" evidence="9">
    <location>
        <begin position="1247"/>
        <end position="1336"/>
    </location>
</feature>
<dbReference type="Proteomes" id="UP000490939">
    <property type="component" value="Unassembled WGS sequence"/>
</dbReference>
<dbReference type="InterPro" id="IPR027417">
    <property type="entry name" value="P-loop_NTPase"/>
</dbReference>
<dbReference type="GO" id="GO:0047499">
    <property type="term" value="F:calcium-independent phospholipase A2 activity"/>
    <property type="evidence" value="ECO:0007669"/>
    <property type="project" value="TreeGrafter"/>
</dbReference>
<accession>A0A8H3VR36</accession>
<feature type="compositionally biased region" description="Basic and acidic residues" evidence="9">
    <location>
        <begin position="1280"/>
        <end position="1290"/>
    </location>
</feature>
<dbReference type="CDD" id="cd19757">
    <property type="entry name" value="Bbox1"/>
    <property type="match status" value="1"/>
</dbReference>
<feature type="short sequence motif" description="GXSXG" evidence="8">
    <location>
        <begin position="824"/>
        <end position="828"/>
    </location>
</feature>
<keyword evidence="3 8" id="KW-0378">Hydrolase</keyword>
<keyword evidence="4" id="KW-0862">Zinc</keyword>
<feature type="domain" description="RING-type" evidence="10">
    <location>
        <begin position="719"/>
        <end position="761"/>
    </location>
</feature>
<dbReference type="GO" id="GO:0016042">
    <property type="term" value="P:lipid catabolic process"/>
    <property type="evidence" value="ECO:0007669"/>
    <property type="project" value="UniProtKB-UniRule"/>
</dbReference>
<keyword evidence="1" id="KW-0479">Metal-binding</keyword>
<evidence type="ECO:0000259" key="11">
    <source>
        <dbReference type="PROSITE" id="PS51635"/>
    </source>
</evidence>
<evidence type="ECO:0000313" key="12">
    <source>
        <dbReference type="EMBL" id="KAE9992278.1"/>
    </source>
</evidence>
<evidence type="ECO:0000256" key="4">
    <source>
        <dbReference type="ARBA" id="ARBA00022833"/>
    </source>
</evidence>
<dbReference type="CDD" id="cd07199">
    <property type="entry name" value="Pat17_PNPLA8_PNPLA9_like"/>
    <property type="match status" value="1"/>
</dbReference>
<evidence type="ECO:0000256" key="8">
    <source>
        <dbReference type="PROSITE-ProRule" id="PRU01161"/>
    </source>
</evidence>
<dbReference type="PROSITE" id="PS50089">
    <property type="entry name" value="ZF_RING_2"/>
    <property type="match status" value="1"/>
</dbReference>
<keyword evidence="5 8" id="KW-0442">Lipid degradation</keyword>
<dbReference type="GO" id="GO:0046486">
    <property type="term" value="P:glycerolipid metabolic process"/>
    <property type="evidence" value="ECO:0007669"/>
    <property type="project" value="UniProtKB-ARBA"/>
</dbReference>
<dbReference type="EMBL" id="WNWR01000064">
    <property type="protein sequence ID" value="KAE9992278.1"/>
    <property type="molecule type" value="Genomic_DNA"/>
</dbReference>
<evidence type="ECO:0008006" key="14">
    <source>
        <dbReference type="Google" id="ProtNLM"/>
    </source>
</evidence>
<dbReference type="Pfam" id="PF01734">
    <property type="entry name" value="Patatin"/>
    <property type="match status" value="1"/>
</dbReference>
<proteinExistence type="predicted"/>
<feature type="domain" description="PNPLA" evidence="11">
    <location>
        <begin position="786"/>
        <end position="996"/>
    </location>
</feature>
<sequence>MSRTTKFSHNPLGPEASAFDKSFSFRNSEIFEQLHFSVPHAPSVASVYRGSLGGTDTSISQFPSCEQCELVDKDISYCNVCKSLFCDECWNQQFVHKKAKLGPGSIPHERTRPKVAEKVRNALAPPANDRVLAQMCRDDELTSWFGIERLSENGPPIFQDYGRFSDLMSTTDPVRRRDRDPSRVGGSQRTRDTRTPSLVSFVGQTGAGKSTLIKLLIDLASDDNAPLPSSQINDLFPTPVVGATGGHLPTSEDVHLYLDPRTAHSMSPVLFADCEGLEGGEREPTGAKLRKKRKHEEGRLAGAIKAISEQEITWADSPRTRTREFAVTNLYPRLLYTFSDVIVFVLKNPRVVEHVFERLVDWAAAAIETSSNQPVLPHAIIVLNASENEIHPSLWDVYANTGTILDDLAGTVNQNETFKKYAEFWRSRGRTIDSLEQLVAAYYSSIQILRVPADGRPKLMHDQVGKLYSGLMTASVAARSNKASLRMLLDVEGLQSYLTYAFTHFSGTLEFPFDFVQASFINSPIPANFGGNILKLALNIMDVWGRNTTPSTIFESLSFMIASCIMFESARNAEQIFSKYLEHIDAALENFLDQHWPCEFVIQGTDFQCVNVRNGHGSKGHQLKNGTVFAAGEYISEITFAEYSSTFRNNVYETLDGCLEDLRRRLQCIASFSGPVANNPVSAIDVQATEIHCDALHDFYDDLKYGSSISEHFSSHTACYACLLEPPEHTLPCGHVLCTPCVRLFGRSSDPNEIRIGECPLEGKPPDTKWPWKLYTKPKSAGVRVLTLDGGGMRGIVELETLRHIEDAMEINLPIHCFFDLIVGTSTGGLIALGLGSMGWSVEECTERFQSMCKTAFTRRLGVAIPGIGLLVENFNHSRYATKPLEQTLKAAFTENEYLFGGPKRSTSSRIKVAVTATSLTGRNAIVFGNYNRLCSGKLQYHFQRSERKLSEMKVWEAARATSAAPRYFKPFYHQATQKNLIDGAIWHNNPIVIAEQERKLIWPELEDKFPDIILSLGTATSHRLRRAESSRAPAQRGIISHASDLVNLVRNHMATSIECDRIWDGYIDQLPKFVKASRFVRINPELPDEVPALDDVEKMTSLREAAEDWLRNQSKVKKVALQLIASCFYFEVLGSIINGKDEAYVAEGRICCRFAEGTSEIQELGRCLGPKIGKLKFMVREAVIGSRNDQYILFPQDTVRGMILDRLFQMPIITIKISEKLSITDFNLVMDEDHIFPISGFPRSIFGDESRPSTSQRSVSSDPNRWAGLTSQRKKVRKEWKPPSKETGQRRAKKGTIYAAPMQSQRTVSAQGFKAQERRPQKRAQIVNGDGRPLPSPKSFQSFRLAFRALSRPVKQRSLPPYEEWLSSLEPGSNDSLETYYSLFTPNDNLRTLYNIGERRDASSPNSSPKIDESTTGDEDAYQVDVGEGLVYHRWLSGLQMPGVKSPRPIIQSPNFEGGATLY</sequence>
<dbReference type="InterPro" id="IPR016035">
    <property type="entry name" value="Acyl_Trfase/lysoPLipase"/>
</dbReference>
<feature type="compositionally biased region" description="Low complexity" evidence="9">
    <location>
        <begin position="1253"/>
        <end position="1262"/>
    </location>
</feature>
<dbReference type="PROSITE" id="PS51635">
    <property type="entry name" value="PNPLA"/>
    <property type="match status" value="1"/>
</dbReference>
<feature type="compositionally biased region" description="Basic and acidic residues" evidence="9">
    <location>
        <begin position="173"/>
        <end position="182"/>
    </location>
</feature>
<feature type="region of interest" description="Disordered" evidence="9">
    <location>
        <begin position="1399"/>
        <end position="1421"/>
    </location>
</feature>
<protein>
    <recommendedName>
        <fullName evidence="14">PNPLA domain-containing protein</fullName>
    </recommendedName>
</protein>
<dbReference type="GO" id="GO:0016020">
    <property type="term" value="C:membrane"/>
    <property type="evidence" value="ECO:0007669"/>
    <property type="project" value="TreeGrafter"/>
</dbReference>
<gene>
    <name evidence="12" type="ORF">EG327_009539</name>
</gene>
<dbReference type="PANTHER" id="PTHR24185">
    <property type="entry name" value="CALCIUM-INDEPENDENT PHOSPHOLIPASE A2-GAMMA"/>
    <property type="match status" value="1"/>
</dbReference>
<dbReference type="GO" id="GO:0008270">
    <property type="term" value="F:zinc ion binding"/>
    <property type="evidence" value="ECO:0007669"/>
    <property type="project" value="UniProtKB-KW"/>
</dbReference>
<feature type="region of interest" description="Disordered" evidence="9">
    <location>
        <begin position="169"/>
        <end position="195"/>
    </location>
</feature>
<evidence type="ECO:0000256" key="1">
    <source>
        <dbReference type="ARBA" id="ARBA00022723"/>
    </source>
</evidence>
<dbReference type="SUPFAM" id="SSF52540">
    <property type="entry name" value="P-loop containing nucleoside triphosphate hydrolases"/>
    <property type="match status" value="1"/>
</dbReference>
<evidence type="ECO:0000256" key="7">
    <source>
        <dbReference type="PROSITE-ProRule" id="PRU00175"/>
    </source>
</evidence>
<dbReference type="SUPFAM" id="SSF52151">
    <property type="entry name" value="FabD/lysophospholipase-like"/>
    <property type="match status" value="1"/>
</dbReference>
<dbReference type="GO" id="GO:0019369">
    <property type="term" value="P:arachidonate metabolic process"/>
    <property type="evidence" value="ECO:0007669"/>
    <property type="project" value="TreeGrafter"/>
</dbReference>
<evidence type="ECO:0000256" key="5">
    <source>
        <dbReference type="ARBA" id="ARBA00022963"/>
    </source>
</evidence>
<evidence type="ECO:0000256" key="9">
    <source>
        <dbReference type="SAM" id="MobiDB-lite"/>
    </source>
</evidence>
<organism evidence="12 13">
    <name type="scientific">Venturia inaequalis</name>
    <name type="common">Apple scab fungus</name>
    <dbReference type="NCBI Taxonomy" id="5025"/>
    <lineage>
        <taxon>Eukaryota</taxon>
        <taxon>Fungi</taxon>
        <taxon>Dikarya</taxon>
        <taxon>Ascomycota</taxon>
        <taxon>Pezizomycotina</taxon>
        <taxon>Dothideomycetes</taxon>
        <taxon>Pleosporomycetidae</taxon>
        <taxon>Venturiales</taxon>
        <taxon>Venturiaceae</taxon>
        <taxon>Venturia</taxon>
    </lineage>
</organism>
<reference evidence="12 13" key="1">
    <citation type="submission" date="2019-07" db="EMBL/GenBank/DDBJ databases">
        <title>Venturia inaequalis Genome Resource.</title>
        <authorList>
            <person name="Lichtner F.J."/>
        </authorList>
    </citation>
    <scope>NUCLEOTIDE SEQUENCE [LARGE SCALE GENOMIC DNA]</scope>
    <source>
        <strain evidence="12 13">DMI_063113</strain>
    </source>
</reference>
<dbReference type="InterPro" id="IPR017907">
    <property type="entry name" value="Znf_RING_CS"/>
</dbReference>
<keyword evidence="6 8" id="KW-0443">Lipid metabolism</keyword>
<dbReference type="PROSITE" id="PS00518">
    <property type="entry name" value="ZF_RING_1"/>
    <property type="match status" value="1"/>
</dbReference>
<evidence type="ECO:0000259" key="10">
    <source>
        <dbReference type="PROSITE" id="PS50089"/>
    </source>
</evidence>
<evidence type="ECO:0000313" key="13">
    <source>
        <dbReference type="Proteomes" id="UP000490939"/>
    </source>
</evidence>
<dbReference type="InterPro" id="IPR002641">
    <property type="entry name" value="PNPLA_dom"/>
</dbReference>